<accession>A0A915DJ07</accession>
<name>A0A915DJ07_9BILA</name>
<evidence type="ECO:0000313" key="1">
    <source>
        <dbReference type="Proteomes" id="UP000887574"/>
    </source>
</evidence>
<reference evidence="2" key="1">
    <citation type="submission" date="2022-11" db="UniProtKB">
        <authorList>
            <consortium name="WormBaseParasite"/>
        </authorList>
    </citation>
    <scope>IDENTIFICATION</scope>
</reference>
<evidence type="ECO:0000313" key="2">
    <source>
        <dbReference type="WBParaSite" id="jg19773"/>
    </source>
</evidence>
<dbReference type="WBParaSite" id="jg19773">
    <property type="protein sequence ID" value="jg19773"/>
    <property type="gene ID" value="jg19773"/>
</dbReference>
<dbReference type="Proteomes" id="UP000887574">
    <property type="component" value="Unplaced"/>
</dbReference>
<sequence length="230" mass="26957">MSTISDSLDSSAKKRRRNAIWDMYKKEEDLHGEIKWKCSECQEESHWYNQSGGWEMKAVQTNYEVQVVDDRVLPGKQQKPQHQPLPRHSGVEDLALHSLATEATKWCESSVDQQRIWPYFKTGKVFRNQTPYALPLLYPTPPMYPPYSSIGLLKMQIVKWSKIAQVAGEVKHENEEAVEEEIRHLLSIFCACIPYRSTIFKWKVEIKLRHSHSRDIAETWCHFDSNTKQH</sequence>
<protein>
    <submittedName>
        <fullName evidence="2">Uncharacterized protein</fullName>
    </submittedName>
</protein>
<proteinExistence type="predicted"/>
<organism evidence="1 2">
    <name type="scientific">Ditylenchus dipsaci</name>
    <dbReference type="NCBI Taxonomy" id="166011"/>
    <lineage>
        <taxon>Eukaryota</taxon>
        <taxon>Metazoa</taxon>
        <taxon>Ecdysozoa</taxon>
        <taxon>Nematoda</taxon>
        <taxon>Chromadorea</taxon>
        <taxon>Rhabditida</taxon>
        <taxon>Tylenchina</taxon>
        <taxon>Tylenchomorpha</taxon>
        <taxon>Sphaerularioidea</taxon>
        <taxon>Anguinidae</taxon>
        <taxon>Anguininae</taxon>
        <taxon>Ditylenchus</taxon>
    </lineage>
</organism>
<dbReference type="AlphaFoldDB" id="A0A915DJ07"/>
<keyword evidence="1" id="KW-1185">Reference proteome</keyword>